<name>A0A542ZR21_9ACTN</name>
<keyword evidence="2" id="KW-0808">Transferase</keyword>
<keyword evidence="1 4" id="KW-0489">Methyltransferase</keyword>
<organism evidence="4 5">
    <name type="scientific">Propioniferax innocua</name>
    <dbReference type="NCBI Taxonomy" id="1753"/>
    <lineage>
        <taxon>Bacteria</taxon>
        <taxon>Bacillati</taxon>
        <taxon>Actinomycetota</taxon>
        <taxon>Actinomycetes</taxon>
        <taxon>Propionibacteriales</taxon>
        <taxon>Propionibacteriaceae</taxon>
        <taxon>Propioniferax</taxon>
    </lineage>
</organism>
<dbReference type="SUPFAM" id="SSF53335">
    <property type="entry name" value="S-adenosyl-L-methionine-dependent methyltransferases"/>
    <property type="match status" value="1"/>
</dbReference>
<dbReference type="GO" id="GO:0006298">
    <property type="term" value="P:mismatch repair"/>
    <property type="evidence" value="ECO:0007669"/>
    <property type="project" value="TreeGrafter"/>
</dbReference>
<proteinExistence type="predicted"/>
<dbReference type="Proteomes" id="UP000316196">
    <property type="component" value="Unassembled WGS sequence"/>
</dbReference>
<protein>
    <submittedName>
        <fullName evidence="4">DNA adenine methylase</fullName>
    </submittedName>
</protein>
<reference evidence="4 5" key="1">
    <citation type="submission" date="2019-06" db="EMBL/GenBank/DDBJ databases">
        <title>Sequencing the genomes of 1000 actinobacteria strains.</title>
        <authorList>
            <person name="Klenk H.-P."/>
        </authorList>
    </citation>
    <scope>NUCLEOTIDE SEQUENCE [LARGE SCALE GENOMIC DNA]</scope>
    <source>
        <strain evidence="4 5">DSM 8251</strain>
    </source>
</reference>
<dbReference type="EMBL" id="VFOR01000001">
    <property type="protein sequence ID" value="TQL62801.1"/>
    <property type="molecule type" value="Genomic_DNA"/>
</dbReference>
<evidence type="ECO:0000256" key="3">
    <source>
        <dbReference type="ARBA" id="ARBA00022691"/>
    </source>
</evidence>
<evidence type="ECO:0000313" key="4">
    <source>
        <dbReference type="EMBL" id="TQL62801.1"/>
    </source>
</evidence>
<keyword evidence="3" id="KW-0949">S-adenosyl-L-methionine</keyword>
<dbReference type="GO" id="GO:0043565">
    <property type="term" value="F:sequence-specific DNA binding"/>
    <property type="evidence" value="ECO:0007669"/>
    <property type="project" value="TreeGrafter"/>
</dbReference>
<evidence type="ECO:0000256" key="2">
    <source>
        <dbReference type="ARBA" id="ARBA00022679"/>
    </source>
</evidence>
<sequence length="336" mass="36842">MTATINTRQNRRLQRLAEQGVRQTNVLVHDANRDSLDALRPHLASPTSKDALSRLTTALAAQQPVNVSQVRQISPFRYPGGKTWLVPVAREWLGSLGRPSVLLEPFAGGGVIGLTAAAEGLVDHVVMVELDDDVAAVWKILVNGSDRDVKILSNKVLRFDVTHDNVRAVIDSTPNRTVDMAFRTIVKNRCQRGGIMAPGAGLTKEGENGKGLSSRWYAETLVSRFAAIRSFRDRITFEHGDALEAVERYHGATMFVDPPYTAGSGKRAGKRLYTHNEVDHEKLFDLVAAHAGPAMLTYDDDPDVRALAAAHGFRVGDVAMKSTHHVVMRELAILKD</sequence>
<keyword evidence="5" id="KW-1185">Reference proteome</keyword>
<accession>A0A542ZR21</accession>
<dbReference type="Gene3D" id="3.40.50.150">
    <property type="entry name" value="Vaccinia Virus protein VP39"/>
    <property type="match status" value="2"/>
</dbReference>
<dbReference type="Pfam" id="PF02086">
    <property type="entry name" value="MethyltransfD12"/>
    <property type="match status" value="1"/>
</dbReference>
<comment type="caution">
    <text evidence="4">The sequence shown here is derived from an EMBL/GenBank/DDBJ whole genome shotgun (WGS) entry which is preliminary data.</text>
</comment>
<dbReference type="AlphaFoldDB" id="A0A542ZR21"/>
<dbReference type="GO" id="GO:0009007">
    <property type="term" value="F:site-specific DNA-methyltransferase (adenine-specific) activity"/>
    <property type="evidence" value="ECO:0007669"/>
    <property type="project" value="UniProtKB-EC"/>
</dbReference>
<dbReference type="InterPro" id="IPR029063">
    <property type="entry name" value="SAM-dependent_MTases_sf"/>
</dbReference>
<dbReference type="GO" id="GO:0009307">
    <property type="term" value="P:DNA restriction-modification system"/>
    <property type="evidence" value="ECO:0007669"/>
    <property type="project" value="InterPro"/>
</dbReference>
<evidence type="ECO:0000313" key="5">
    <source>
        <dbReference type="Proteomes" id="UP000316196"/>
    </source>
</evidence>
<dbReference type="GO" id="GO:1904047">
    <property type="term" value="F:S-adenosyl-L-methionine binding"/>
    <property type="evidence" value="ECO:0007669"/>
    <property type="project" value="TreeGrafter"/>
</dbReference>
<dbReference type="InterPro" id="IPR012327">
    <property type="entry name" value="MeTrfase_D12"/>
</dbReference>
<gene>
    <name evidence="4" type="ORF">FB460_0591</name>
</gene>
<dbReference type="PANTHER" id="PTHR30481">
    <property type="entry name" value="DNA ADENINE METHYLASE"/>
    <property type="match status" value="1"/>
</dbReference>
<dbReference type="GO" id="GO:0032259">
    <property type="term" value="P:methylation"/>
    <property type="evidence" value="ECO:0007669"/>
    <property type="project" value="UniProtKB-KW"/>
</dbReference>
<dbReference type="RefSeq" id="WP_142092599.1">
    <property type="nucleotide sequence ID" value="NZ_BAAAMD010000001.1"/>
</dbReference>
<dbReference type="PANTHER" id="PTHR30481:SF2">
    <property type="entry name" value="SITE-SPECIFIC DNA-METHYLTRANSFERASE (ADENINE-SPECIFIC)"/>
    <property type="match status" value="1"/>
</dbReference>
<dbReference type="OrthoDB" id="9805629at2"/>
<evidence type="ECO:0000256" key="1">
    <source>
        <dbReference type="ARBA" id="ARBA00022603"/>
    </source>
</evidence>
<dbReference type="PRINTS" id="PR00505">
    <property type="entry name" value="D12N6MTFRASE"/>
</dbReference>